<evidence type="ECO:0000313" key="2">
    <source>
        <dbReference type="EMBL" id="QTX10554.1"/>
    </source>
</evidence>
<dbReference type="Pfam" id="PF05930">
    <property type="entry name" value="Phage_AlpA"/>
    <property type="match status" value="1"/>
</dbReference>
<sequence>MDNQAVIYHYTVNGQPPKKTGVANINQTLAHAGVTSRTTLIKWEREGRFPKRVSLGSGRVGWLWSDLYAWSDNLTAKEG</sequence>
<keyword evidence="3" id="KW-1185">Reference proteome</keyword>
<reference evidence="1 3" key="1">
    <citation type="submission" date="2021-03" db="EMBL/GenBank/DDBJ databases">
        <title>Draft genome and methylome analysis of Thiotrix fructosivoruns ATCC 49748.</title>
        <authorList>
            <person name="Fomenkov A."/>
            <person name="Grabovich M.Y."/>
            <person name="Roberts R.J."/>
        </authorList>
    </citation>
    <scope>NUCLEOTIDE SEQUENCE [LARGE SCALE GENOMIC DNA]</scope>
    <source>
        <strain evidence="1 3">ATCC 49748</strain>
        <plasmid evidence="1">pTfr446</plasmid>
    </source>
</reference>
<organism evidence="2">
    <name type="scientific">Thiothrix fructosivorans</name>
    <dbReference type="NCBI Taxonomy" id="111770"/>
    <lineage>
        <taxon>Bacteria</taxon>
        <taxon>Pseudomonadati</taxon>
        <taxon>Pseudomonadota</taxon>
        <taxon>Gammaproteobacteria</taxon>
        <taxon>Thiotrichales</taxon>
        <taxon>Thiotrichaceae</taxon>
        <taxon>Thiothrix</taxon>
    </lineage>
</organism>
<gene>
    <name evidence="2" type="ORF">J1836_018615</name>
    <name evidence="1" type="ORF">J1836_02450</name>
</gene>
<proteinExistence type="predicted"/>
<evidence type="ECO:0000313" key="3">
    <source>
        <dbReference type="Proteomes" id="UP000664466"/>
    </source>
</evidence>
<dbReference type="RefSeq" id="WP_207249304.1">
    <property type="nucleotide sequence ID" value="NZ_JAFMPM010000005.1"/>
</dbReference>
<dbReference type="EMBL" id="JAFMPM010000005">
    <property type="protein sequence ID" value="MBO0611790.1"/>
    <property type="molecule type" value="Genomic_DNA"/>
</dbReference>
<reference evidence="2" key="2">
    <citation type="submission" date="2021-04" db="EMBL/GenBank/DDBJ databases">
        <title>Complete Genome and methylome analysis of Thiothrix fructosivorans ATCC 49748.</title>
        <authorList>
            <person name="Fomenkov A."/>
            <person name="Sun L."/>
            <person name="Vincze T."/>
            <person name="Grabovich M.Y."/>
            <person name="Roberts R.J."/>
        </authorList>
    </citation>
    <scope>NUCLEOTIDE SEQUENCE</scope>
    <source>
        <strain evidence="2">ATCC 49748</strain>
    </source>
</reference>
<protein>
    <submittedName>
        <fullName evidence="2">AlpA family phage regulatory protein</fullName>
    </submittedName>
</protein>
<dbReference type="AlphaFoldDB" id="A0A8B0SHR4"/>
<evidence type="ECO:0000313" key="1">
    <source>
        <dbReference type="EMBL" id="MBO0611790.1"/>
    </source>
</evidence>
<dbReference type="InterPro" id="IPR010260">
    <property type="entry name" value="AlpA"/>
</dbReference>
<dbReference type="Proteomes" id="UP000664466">
    <property type="component" value="Unassembled WGS sequence"/>
</dbReference>
<keyword evidence="1" id="KW-0614">Plasmid</keyword>
<geneLocation type="plasmid" evidence="1">
    <name>pTfr446</name>
</geneLocation>
<name>A0A8B0SHR4_9GAMM</name>
<accession>A0A8B0SHR4</accession>
<dbReference type="EMBL" id="CP072748">
    <property type="protein sequence ID" value="QTX10554.1"/>
    <property type="molecule type" value="Genomic_DNA"/>
</dbReference>